<dbReference type="AlphaFoldDB" id="X6LAU8"/>
<name>X6LAU8_RETFI</name>
<evidence type="ECO:0000313" key="2">
    <source>
        <dbReference type="Proteomes" id="UP000023152"/>
    </source>
</evidence>
<sequence>MSWQQTSQEGEEDITKTRKGLEEYFKTNNVRNAEKLADVFASMGVYYKDLMKCREKDIEFCLAFLLLIILCESLLNIKKKKRDICKEANVSVLSRVDLLDVLRNTPNSHMCKESQSKIQQPQLILLNASELEKMNELYEQSKQVGQRIKELQQYICLLEENTQKSKEQVVQVGKELEQGIDKFVQETIAQLQKKQQQKSEQLQTILSTMAQQELQSKQTIDHLSSLMNDPSLDITQRRSTIANFLHNCAIPSSSSISQYLFLTTNAVAISATTLSSSLHVVCTLSSAIAIIDDVKIELKKAYVYTFDNLTVWLEWTETRSTEWKEEEEKGVYEIEMGKMEDREWEKIAEIDTNVAMCNNKKYSKFKIQQQLISDNFKCKFRMRLRDHSQFSNVANLVMNTTMSDPSLSITTSTFKGYYSSYHPNNLFKSDESYYASNRTADDWIVFECSNEMNIHLLTYVHIRCRGDDMGVKEMKIEYSESADKMSG</sequence>
<dbReference type="EMBL" id="ASPP01046593">
    <property type="protein sequence ID" value="ETN98470.1"/>
    <property type="molecule type" value="Genomic_DNA"/>
</dbReference>
<keyword evidence="2" id="KW-1185">Reference proteome</keyword>
<comment type="caution">
    <text evidence="1">The sequence shown here is derived from an EMBL/GenBank/DDBJ whole genome shotgun (WGS) entry which is preliminary data.</text>
</comment>
<proteinExistence type="predicted"/>
<protein>
    <submittedName>
        <fullName evidence="1">Uncharacterized protein</fullName>
    </submittedName>
</protein>
<gene>
    <name evidence="1" type="ORF">RFI_39027</name>
</gene>
<evidence type="ECO:0000313" key="1">
    <source>
        <dbReference type="EMBL" id="ETN98470.1"/>
    </source>
</evidence>
<organism evidence="1 2">
    <name type="scientific">Reticulomyxa filosa</name>
    <dbReference type="NCBI Taxonomy" id="46433"/>
    <lineage>
        <taxon>Eukaryota</taxon>
        <taxon>Sar</taxon>
        <taxon>Rhizaria</taxon>
        <taxon>Retaria</taxon>
        <taxon>Foraminifera</taxon>
        <taxon>Monothalamids</taxon>
        <taxon>Reticulomyxidae</taxon>
        <taxon>Reticulomyxa</taxon>
    </lineage>
</organism>
<dbReference type="Proteomes" id="UP000023152">
    <property type="component" value="Unassembled WGS sequence"/>
</dbReference>
<reference evidence="1 2" key="1">
    <citation type="journal article" date="2013" name="Curr. Biol.">
        <title>The Genome of the Foraminiferan Reticulomyxa filosa.</title>
        <authorList>
            <person name="Glockner G."/>
            <person name="Hulsmann N."/>
            <person name="Schleicher M."/>
            <person name="Noegel A.A."/>
            <person name="Eichinger L."/>
            <person name="Gallinger C."/>
            <person name="Pawlowski J."/>
            <person name="Sierra R."/>
            <person name="Euteneuer U."/>
            <person name="Pillet L."/>
            <person name="Moustafa A."/>
            <person name="Platzer M."/>
            <person name="Groth M."/>
            <person name="Szafranski K."/>
            <person name="Schliwa M."/>
        </authorList>
    </citation>
    <scope>NUCLEOTIDE SEQUENCE [LARGE SCALE GENOMIC DNA]</scope>
</reference>
<accession>X6LAU8</accession>